<reference evidence="2 3" key="1">
    <citation type="journal article" date="2012" name="J. Bacteriol.">
        <title>Complete genome sequences of Desulfosporosinus orientis DSM765T, Desulfosporosinus youngiae DSM17734T, Desulfosporosinus meridiei DSM13257T, and Desulfosporosinus acidiphilus DSM22704T.</title>
        <authorList>
            <person name="Pester M."/>
            <person name="Brambilla E."/>
            <person name="Alazard D."/>
            <person name="Rattei T."/>
            <person name="Weinmaier T."/>
            <person name="Han J."/>
            <person name="Lucas S."/>
            <person name="Lapidus A."/>
            <person name="Cheng J.F."/>
            <person name="Goodwin L."/>
            <person name="Pitluck S."/>
            <person name="Peters L."/>
            <person name="Ovchinnikova G."/>
            <person name="Teshima H."/>
            <person name="Detter J.C."/>
            <person name="Han C.S."/>
            <person name="Tapia R."/>
            <person name="Land M.L."/>
            <person name="Hauser L."/>
            <person name="Kyrpides N.C."/>
            <person name="Ivanova N.N."/>
            <person name="Pagani I."/>
            <person name="Huntmann M."/>
            <person name="Wei C.L."/>
            <person name="Davenport K.W."/>
            <person name="Daligault H."/>
            <person name="Chain P.S."/>
            <person name="Chen A."/>
            <person name="Mavromatis K."/>
            <person name="Markowitz V."/>
            <person name="Szeto E."/>
            <person name="Mikhailova N."/>
            <person name="Pati A."/>
            <person name="Wagner M."/>
            <person name="Woyke T."/>
            <person name="Ollivier B."/>
            <person name="Klenk H.P."/>
            <person name="Spring S."/>
            <person name="Loy A."/>
        </authorList>
    </citation>
    <scope>NUCLEOTIDE SEQUENCE [LARGE SCALE GENOMIC DNA]</scope>
    <source>
        <strain evidence="3">DSM 22704 / JCM 16185 / SJ4</strain>
    </source>
</reference>
<dbReference type="STRING" id="646529.Desaci_4681"/>
<dbReference type="Gene3D" id="1.10.3210.10">
    <property type="entry name" value="Hypothetical protein af1432"/>
    <property type="match status" value="1"/>
</dbReference>
<dbReference type="InterPro" id="IPR037522">
    <property type="entry name" value="HD_GYP_dom"/>
</dbReference>
<accession>I4DCI8</accession>
<dbReference type="HOGENOM" id="CLU_000445_92_1_9"/>
<dbReference type="PROSITE" id="PS51832">
    <property type="entry name" value="HD_GYP"/>
    <property type="match status" value="1"/>
</dbReference>
<dbReference type="Proteomes" id="UP000002892">
    <property type="component" value="Chromosome"/>
</dbReference>
<keyword evidence="3" id="KW-1185">Reference proteome</keyword>
<name>I4DCI8_DESAJ</name>
<dbReference type="AlphaFoldDB" id="I4DCI8"/>
<dbReference type="SUPFAM" id="SSF109604">
    <property type="entry name" value="HD-domain/PDEase-like"/>
    <property type="match status" value="1"/>
</dbReference>
<evidence type="ECO:0000313" key="3">
    <source>
        <dbReference type="Proteomes" id="UP000002892"/>
    </source>
</evidence>
<dbReference type="CDD" id="cd00077">
    <property type="entry name" value="HDc"/>
    <property type="match status" value="1"/>
</dbReference>
<dbReference type="EMBL" id="CP003639">
    <property type="protein sequence ID" value="AFM43512.1"/>
    <property type="molecule type" value="Genomic_DNA"/>
</dbReference>
<protein>
    <submittedName>
        <fullName evidence="2">HD-GYP domain-containing protein</fullName>
    </submittedName>
</protein>
<organism evidence="2 3">
    <name type="scientific">Desulfosporosinus acidiphilus (strain DSM 22704 / JCM 16185 / SJ4)</name>
    <dbReference type="NCBI Taxonomy" id="646529"/>
    <lineage>
        <taxon>Bacteria</taxon>
        <taxon>Bacillati</taxon>
        <taxon>Bacillota</taxon>
        <taxon>Clostridia</taxon>
        <taxon>Eubacteriales</taxon>
        <taxon>Desulfitobacteriaceae</taxon>
        <taxon>Desulfosporosinus</taxon>
    </lineage>
</organism>
<gene>
    <name evidence="2" type="ordered locus">Desaci_4681</name>
</gene>
<dbReference type="InterPro" id="IPR003607">
    <property type="entry name" value="HD/PDEase_dom"/>
</dbReference>
<dbReference type="PANTHER" id="PTHR43155:SF2">
    <property type="entry name" value="CYCLIC DI-GMP PHOSPHODIESTERASE PA4108"/>
    <property type="match status" value="1"/>
</dbReference>
<dbReference type="PANTHER" id="PTHR43155">
    <property type="entry name" value="CYCLIC DI-GMP PHOSPHODIESTERASE PA4108-RELATED"/>
    <property type="match status" value="1"/>
</dbReference>
<dbReference type="Pfam" id="PF13487">
    <property type="entry name" value="HD_5"/>
    <property type="match status" value="1"/>
</dbReference>
<dbReference type="eggNOG" id="COG2206">
    <property type="taxonomic scope" value="Bacteria"/>
</dbReference>
<feature type="domain" description="HD-GYP" evidence="1">
    <location>
        <begin position="141"/>
        <end position="337"/>
    </location>
</feature>
<evidence type="ECO:0000259" key="1">
    <source>
        <dbReference type="PROSITE" id="PS51832"/>
    </source>
</evidence>
<dbReference type="SMART" id="SM00471">
    <property type="entry name" value="HDc"/>
    <property type="match status" value="1"/>
</dbReference>
<evidence type="ECO:0000313" key="2">
    <source>
        <dbReference type="EMBL" id="AFM43512.1"/>
    </source>
</evidence>
<dbReference type="KEGG" id="dai:Desaci_4681"/>
<sequence>MRCVSVSNLKPGDVLEESVLDNKGRPLLTKGNILTQRHIEYLRKYRIESVYLDEQNSPLREESSICRRPCEKAMGILHESAYLDLPYSSENVEILLTQRICDATIAILREMANNLIQVSIPQKRDYTRQVGQIVEEIIDELSQPHCRNSLSFLIQLKNYDFYTYTHSVNVMILSMVAGIPLGLNNNSLKSLGIGALFHDIGKMSVPIQILNKRKQLNAEEITQVKMHSLKGYYRMKEDGFLDQNGKAVILQHHEKVDGTGYPNKRKGKDIHEFAKIAAVADIYDALTSERPHRNHWAPSEALEYIYSIAGSHLEVDIVTKFARSIAPYPLGSFVQCSNGMKGYVVDNIINPHRPVLQVGKNRIDLNTKFNITITDIMF</sequence>
<proteinExistence type="predicted"/>